<dbReference type="AlphaFoldDB" id="A0A139AGX6"/>
<dbReference type="CDD" id="cd05233">
    <property type="entry name" value="SDR_c"/>
    <property type="match status" value="1"/>
</dbReference>
<name>A0A139AGX6_GONPJ</name>
<proteinExistence type="inferred from homology"/>
<dbReference type="STRING" id="1344416.A0A139AGX6"/>
<dbReference type="InterPro" id="IPR036291">
    <property type="entry name" value="NAD(P)-bd_dom_sf"/>
</dbReference>
<dbReference type="InterPro" id="IPR020904">
    <property type="entry name" value="Sc_DH/Rdtase_CS"/>
</dbReference>
<accession>A0A139AGX6</accession>
<reference evidence="4 5" key="1">
    <citation type="journal article" date="2015" name="Genome Biol. Evol.">
        <title>Phylogenomic analyses indicate that early fungi evolved digesting cell walls of algal ancestors of land plants.</title>
        <authorList>
            <person name="Chang Y."/>
            <person name="Wang S."/>
            <person name="Sekimoto S."/>
            <person name="Aerts A.L."/>
            <person name="Choi C."/>
            <person name="Clum A."/>
            <person name="LaButti K.M."/>
            <person name="Lindquist E.A."/>
            <person name="Yee Ngan C."/>
            <person name="Ohm R.A."/>
            <person name="Salamov A.A."/>
            <person name="Grigoriev I.V."/>
            <person name="Spatafora J.W."/>
            <person name="Berbee M.L."/>
        </authorList>
    </citation>
    <scope>NUCLEOTIDE SEQUENCE [LARGE SCALE GENOMIC DNA]</scope>
    <source>
        <strain evidence="4 5">JEL478</strain>
    </source>
</reference>
<dbReference type="GO" id="GO:0016616">
    <property type="term" value="F:oxidoreductase activity, acting on the CH-OH group of donors, NAD or NADP as acceptor"/>
    <property type="evidence" value="ECO:0007669"/>
    <property type="project" value="TreeGrafter"/>
</dbReference>
<dbReference type="Gene3D" id="3.40.50.720">
    <property type="entry name" value="NAD(P)-binding Rossmann-like Domain"/>
    <property type="match status" value="1"/>
</dbReference>
<dbReference type="FunFam" id="3.40.50.720:FF:000084">
    <property type="entry name" value="Short-chain dehydrogenase reductase"/>
    <property type="match status" value="1"/>
</dbReference>
<organism evidence="4 5">
    <name type="scientific">Gonapodya prolifera (strain JEL478)</name>
    <name type="common">Monoblepharis prolifera</name>
    <dbReference type="NCBI Taxonomy" id="1344416"/>
    <lineage>
        <taxon>Eukaryota</taxon>
        <taxon>Fungi</taxon>
        <taxon>Fungi incertae sedis</taxon>
        <taxon>Chytridiomycota</taxon>
        <taxon>Chytridiomycota incertae sedis</taxon>
        <taxon>Monoblepharidomycetes</taxon>
        <taxon>Monoblepharidales</taxon>
        <taxon>Gonapodyaceae</taxon>
        <taxon>Gonapodya</taxon>
    </lineage>
</organism>
<dbReference type="SUPFAM" id="SSF51735">
    <property type="entry name" value="NAD(P)-binding Rossmann-fold domains"/>
    <property type="match status" value="1"/>
</dbReference>
<evidence type="ECO:0000256" key="3">
    <source>
        <dbReference type="ARBA" id="ARBA00023002"/>
    </source>
</evidence>
<dbReference type="Pfam" id="PF13561">
    <property type="entry name" value="adh_short_C2"/>
    <property type="match status" value="1"/>
</dbReference>
<dbReference type="PROSITE" id="PS00061">
    <property type="entry name" value="ADH_SHORT"/>
    <property type="match status" value="1"/>
</dbReference>
<keyword evidence="2" id="KW-0521">NADP</keyword>
<evidence type="ECO:0000256" key="2">
    <source>
        <dbReference type="ARBA" id="ARBA00022857"/>
    </source>
</evidence>
<protein>
    <submittedName>
        <fullName evidence="4">NAD(P)-binding protein</fullName>
    </submittedName>
</protein>
<evidence type="ECO:0000256" key="1">
    <source>
        <dbReference type="ARBA" id="ARBA00006484"/>
    </source>
</evidence>
<dbReference type="PRINTS" id="PR00081">
    <property type="entry name" value="GDHRDH"/>
</dbReference>
<dbReference type="Proteomes" id="UP000070544">
    <property type="component" value="Unassembled WGS sequence"/>
</dbReference>
<keyword evidence="3" id="KW-0560">Oxidoreductase</keyword>
<sequence>MGRLDGKVCIATGAGNEFGIGFASALKFAADGAKAVVITCRPGADKLKAAVELAEKIRAQHPATETLALEAEAASESDTKKVIDEAVKRWGRLDVLFANAGWGGTNLDRTPITDISEEDFMYTLRTNVLHPFFCIKHGCPAMQALGGSKSAPGGSIVINGSTAGVPLLAGRISADYVASKAAANSLAETASYQLASYRVRINTLAPGYIQTSMTSGNVDAIQFTSKAPGVGRTGHPEEMANVVAFLASDEASYVNGATWVANGGVDSALAMYIKQTPDLPPRHRLE</sequence>
<dbReference type="PANTHER" id="PTHR42760">
    <property type="entry name" value="SHORT-CHAIN DEHYDROGENASES/REDUCTASES FAMILY MEMBER"/>
    <property type="match status" value="1"/>
</dbReference>
<dbReference type="EMBL" id="KQ965758">
    <property type="protein sequence ID" value="KXS15998.1"/>
    <property type="molecule type" value="Genomic_DNA"/>
</dbReference>
<gene>
    <name evidence="4" type="ORF">M427DRAFT_56293</name>
</gene>
<keyword evidence="5" id="KW-1185">Reference proteome</keyword>
<evidence type="ECO:0000313" key="5">
    <source>
        <dbReference type="Proteomes" id="UP000070544"/>
    </source>
</evidence>
<dbReference type="OrthoDB" id="47007at2759"/>
<dbReference type="OMA" id="ENTTHMA"/>
<evidence type="ECO:0000313" key="4">
    <source>
        <dbReference type="EMBL" id="KXS15998.1"/>
    </source>
</evidence>
<comment type="similarity">
    <text evidence="1">Belongs to the short-chain dehydrogenases/reductases (SDR) family.</text>
</comment>
<dbReference type="InterPro" id="IPR002347">
    <property type="entry name" value="SDR_fam"/>
</dbReference>
<dbReference type="PANTHER" id="PTHR42760:SF133">
    <property type="entry name" value="3-OXOACYL-[ACYL-CARRIER-PROTEIN] REDUCTASE"/>
    <property type="match status" value="1"/>
</dbReference>